<gene>
    <name evidence="3" type="ORF">LV89_04930</name>
</gene>
<comment type="caution">
    <text evidence="3">The sequence shown here is derived from an EMBL/GenBank/DDBJ whole genome shotgun (WGS) entry which is preliminary data.</text>
</comment>
<dbReference type="PROSITE" id="PS50935">
    <property type="entry name" value="SSB"/>
    <property type="match status" value="1"/>
</dbReference>
<dbReference type="GO" id="GO:0006260">
    <property type="term" value="P:DNA replication"/>
    <property type="evidence" value="ECO:0007669"/>
    <property type="project" value="InterPro"/>
</dbReference>
<organism evidence="3 4">
    <name type="scientific">Arcicella aurantiaca</name>
    <dbReference type="NCBI Taxonomy" id="591202"/>
    <lineage>
        <taxon>Bacteria</taxon>
        <taxon>Pseudomonadati</taxon>
        <taxon>Bacteroidota</taxon>
        <taxon>Cytophagia</taxon>
        <taxon>Cytophagales</taxon>
        <taxon>Flectobacillaceae</taxon>
        <taxon>Arcicella</taxon>
    </lineage>
</organism>
<reference evidence="3 4" key="1">
    <citation type="submission" date="2018-05" db="EMBL/GenBank/DDBJ databases">
        <title>Genomic Encyclopedia of Archaeal and Bacterial Type Strains, Phase II (KMG-II): from individual species to whole genera.</title>
        <authorList>
            <person name="Goeker M."/>
        </authorList>
    </citation>
    <scope>NUCLEOTIDE SEQUENCE [LARGE SCALE GENOMIC DNA]</scope>
    <source>
        <strain evidence="3 4">DSM 22214</strain>
    </source>
</reference>
<dbReference type="InterPro" id="IPR012340">
    <property type="entry name" value="NA-bd_OB-fold"/>
</dbReference>
<accession>A0A316DDR4</accession>
<evidence type="ECO:0000256" key="2">
    <source>
        <dbReference type="PIRNR" id="PIRNR002070"/>
    </source>
</evidence>
<evidence type="ECO:0000256" key="1">
    <source>
        <dbReference type="ARBA" id="ARBA00023125"/>
    </source>
</evidence>
<name>A0A316DDR4_9BACT</name>
<evidence type="ECO:0000313" key="3">
    <source>
        <dbReference type="EMBL" id="PWK16115.1"/>
    </source>
</evidence>
<dbReference type="AlphaFoldDB" id="A0A316DDR4"/>
<dbReference type="SUPFAM" id="SSF50249">
    <property type="entry name" value="Nucleic acid-binding proteins"/>
    <property type="match status" value="1"/>
</dbReference>
<dbReference type="EMBL" id="QGGO01000052">
    <property type="protein sequence ID" value="PWK16115.1"/>
    <property type="molecule type" value="Genomic_DNA"/>
</dbReference>
<dbReference type="InterPro" id="IPR000424">
    <property type="entry name" value="Primosome_PriB/ssb"/>
</dbReference>
<dbReference type="OrthoDB" id="957856at2"/>
<dbReference type="RefSeq" id="WP_109745619.1">
    <property type="nucleotide sequence ID" value="NZ_QGGO01000052.1"/>
</dbReference>
<proteinExistence type="predicted"/>
<dbReference type="Gene3D" id="2.40.50.140">
    <property type="entry name" value="Nucleic acid-binding proteins"/>
    <property type="match status" value="1"/>
</dbReference>
<dbReference type="Pfam" id="PF00436">
    <property type="entry name" value="SSB"/>
    <property type="match status" value="1"/>
</dbReference>
<evidence type="ECO:0000313" key="4">
    <source>
        <dbReference type="Proteomes" id="UP000245489"/>
    </source>
</evidence>
<sequence>MINQVVFEGNLGADSISVITEESAVTKFNIANTVKYKTKAGEEKEQTTWVKCEGWGLPKWMVEKLLKGVRVIVTGSLKENVYEKDDKTIRSLFITTDTINFLETKKAE</sequence>
<keyword evidence="1 2" id="KW-0238">DNA-binding</keyword>
<dbReference type="Proteomes" id="UP000245489">
    <property type="component" value="Unassembled WGS sequence"/>
</dbReference>
<dbReference type="GO" id="GO:0003697">
    <property type="term" value="F:single-stranded DNA binding"/>
    <property type="evidence" value="ECO:0007669"/>
    <property type="project" value="InterPro"/>
</dbReference>
<protein>
    <recommendedName>
        <fullName evidence="2">Single-stranded DNA-binding protein</fullName>
    </recommendedName>
</protein>
<dbReference type="PIRSF" id="PIRSF002070">
    <property type="entry name" value="SSB"/>
    <property type="match status" value="1"/>
</dbReference>
<dbReference type="CDD" id="cd04496">
    <property type="entry name" value="SSB_OBF"/>
    <property type="match status" value="1"/>
</dbReference>
<dbReference type="InterPro" id="IPR011344">
    <property type="entry name" value="ssDNA-bd"/>
</dbReference>
<keyword evidence="4" id="KW-1185">Reference proteome</keyword>